<dbReference type="EMBL" id="JAAWWB010000025">
    <property type="protein sequence ID" value="KAG6752269.1"/>
    <property type="molecule type" value="Genomic_DNA"/>
</dbReference>
<comment type="caution">
    <text evidence="1">The sequence shown here is derived from an EMBL/GenBank/DDBJ whole genome shotgun (WGS) entry which is preliminary data.</text>
</comment>
<protein>
    <submittedName>
        <fullName evidence="1">Uncharacterized protein</fullName>
    </submittedName>
</protein>
<evidence type="ECO:0000313" key="1">
    <source>
        <dbReference type="EMBL" id="KAG6752269.1"/>
    </source>
</evidence>
<sequence length="144" mass="16754">MCPPKPLRYKGCRIQTAHSNVPFRLWLFMCKGHRQERMYAIEHAELVARNAGVFHQEEGKDSALPIVSKSQSQVNVEIAEESICYVICYLISKIKIQPSIEYGLDWRDWKQKMTETKFKEQHGIFVQDLSLLGKLNICINKELN</sequence>
<gene>
    <name evidence="1" type="ORF">POTOM_044491</name>
</gene>
<proteinExistence type="predicted"/>
<dbReference type="Proteomes" id="UP000886885">
    <property type="component" value="Chromosome 13A"/>
</dbReference>
<evidence type="ECO:0000313" key="2">
    <source>
        <dbReference type="Proteomes" id="UP000886885"/>
    </source>
</evidence>
<name>A0A8X8CEL5_POPTO</name>
<accession>A0A8X8CEL5</accession>
<reference evidence="1" key="1">
    <citation type="journal article" date="2020" name="bioRxiv">
        <title>Hybrid origin of Populus tomentosa Carr. identified through genome sequencing and phylogenomic analysis.</title>
        <authorList>
            <person name="An X."/>
            <person name="Gao K."/>
            <person name="Chen Z."/>
            <person name="Li J."/>
            <person name="Yang X."/>
            <person name="Yang X."/>
            <person name="Zhou J."/>
            <person name="Guo T."/>
            <person name="Zhao T."/>
            <person name="Huang S."/>
            <person name="Miao D."/>
            <person name="Khan W.U."/>
            <person name="Rao P."/>
            <person name="Ye M."/>
            <person name="Lei B."/>
            <person name="Liao W."/>
            <person name="Wang J."/>
            <person name="Ji L."/>
            <person name="Li Y."/>
            <person name="Guo B."/>
            <person name="Mustafa N.S."/>
            <person name="Li S."/>
            <person name="Yun Q."/>
            <person name="Keller S.R."/>
            <person name="Mao J."/>
            <person name="Zhang R."/>
            <person name="Strauss S.H."/>
        </authorList>
    </citation>
    <scope>NUCLEOTIDE SEQUENCE</scope>
    <source>
        <strain evidence="1">GM15</strain>
        <tissue evidence="1">Leaf</tissue>
    </source>
</reference>
<organism evidence="1 2">
    <name type="scientific">Populus tomentosa</name>
    <name type="common">Chinese white poplar</name>
    <dbReference type="NCBI Taxonomy" id="118781"/>
    <lineage>
        <taxon>Eukaryota</taxon>
        <taxon>Viridiplantae</taxon>
        <taxon>Streptophyta</taxon>
        <taxon>Embryophyta</taxon>
        <taxon>Tracheophyta</taxon>
        <taxon>Spermatophyta</taxon>
        <taxon>Magnoliopsida</taxon>
        <taxon>eudicotyledons</taxon>
        <taxon>Gunneridae</taxon>
        <taxon>Pentapetalae</taxon>
        <taxon>rosids</taxon>
        <taxon>fabids</taxon>
        <taxon>Malpighiales</taxon>
        <taxon>Salicaceae</taxon>
        <taxon>Saliceae</taxon>
        <taxon>Populus</taxon>
    </lineage>
</organism>
<dbReference type="AlphaFoldDB" id="A0A8X8CEL5"/>
<keyword evidence="2" id="KW-1185">Reference proteome</keyword>